<gene>
    <name evidence="3" type="ORF">Cvel_13523</name>
</gene>
<keyword evidence="1" id="KW-0732">Signal</keyword>
<protein>
    <recommendedName>
        <fullName evidence="2">Fungal lipase-type domain-containing protein</fullName>
    </recommendedName>
</protein>
<name>A0A0G4IE70_9ALVE</name>
<dbReference type="VEuPathDB" id="CryptoDB:Cvel_13523"/>
<dbReference type="InterPro" id="IPR051218">
    <property type="entry name" value="Sec_MonoDiacylglyc_Lipase"/>
</dbReference>
<dbReference type="PANTHER" id="PTHR45856">
    <property type="entry name" value="ALPHA/BETA-HYDROLASES SUPERFAMILY PROTEIN"/>
    <property type="match status" value="1"/>
</dbReference>
<evidence type="ECO:0000259" key="2">
    <source>
        <dbReference type="Pfam" id="PF01764"/>
    </source>
</evidence>
<evidence type="ECO:0000313" key="3">
    <source>
        <dbReference type="EMBL" id="CEM55405.1"/>
    </source>
</evidence>
<sequence length="395" mass="43147">MRFLFLTLLAKSCAIGGIVPQQYVEENWQARLCEDGRRLQELRFPQREELQEAIRLARLAEFGESSAQTAAEELNLSGWERLNVWEGTGVCARAWLLKKGDKCAVSFRGTAREASDWLRNFQTSASDFLDIPGKLCKAHEGFLEEYNELKTAGGNLTAAIECGRDASGGLLVVGHSQGGAVANLFALETVHRGWLPVEKLRVITFGEPLNTASCGDPGLDKVRVVTAAPVHRFVGVDRPQEIDPVAQIGFSGGEHLGPTLFVFAGGAAESLPDSEGWTFGPLQTSSLVPAMLRSVRGVDLHRIHSGYIPALDALSRNSAYFRSDRLTASEVRACRESGTGGWSVIDCQAKRRARCERCMADVDCESNSCRRHWGVRVCTGLDRQDTGGCPFFGRG</sequence>
<reference evidence="3" key="1">
    <citation type="submission" date="2014-11" db="EMBL/GenBank/DDBJ databases">
        <authorList>
            <person name="Otto D Thomas"/>
            <person name="Naeem Raeece"/>
        </authorList>
    </citation>
    <scope>NUCLEOTIDE SEQUENCE</scope>
</reference>
<feature type="chain" id="PRO_5005192679" description="Fungal lipase-type domain-containing protein" evidence="1">
    <location>
        <begin position="17"/>
        <end position="395"/>
    </location>
</feature>
<dbReference type="SUPFAM" id="SSF53474">
    <property type="entry name" value="alpha/beta-Hydrolases"/>
    <property type="match status" value="1"/>
</dbReference>
<dbReference type="PhylomeDB" id="A0A0G4IE70"/>
<proteinExistence type="predicted"/>
<dbReference type="InterPro" id="IPR002921">
    <property type="entry name" value="Fungal_lipase-type"/>
</dbReference>
<feature type="domain" description="Fungal lipase-type" evidence="2">
    <location>
        <begin position="105"/>
        <end position="209"/>
    </location>
</feature>
<dbReference type="Gene3D" id="3.40.50.1820">
    <property type="entry name" value="alpha/beta hydrolase"/>
    <property type="match status" value="1"/>
</dbReference>
<accession>A0A0G4IE70</accession>
<dbReference type="AlphaFoldDB" id="A0A0G4IE70"/>
<dbReference type="EMBL" id="CDMZ01005873">
    <property type="protein sequence ID" value="CEM55405.1"/>
    <property type="molecule type" value="Genomic_DNA"/>
</dbReference>
<evidence type="ECO:0000256" key="1">
    <source>
        <dbReference type="SAM" id="SignalP"/>
    </source>
</evidence>
<dbReference type="Pfam" id="PF01764">
    <property type="entry name" value="Lipase_3"/>
    <property type="match status" value="1"/>
</dbReference>
<organism evidence="3">
    <name type="scientific">Chromera velia CCMP2878</name>
    <dbReference type="NCBI Taxonomy" id="1169474"/>
    <lineage>
        <taxon>Eukaryota</taxon>
        <taxon>Sar</taxon>
        <taxon>Alveolata</taxon>
        <taxon>Colpodellida</taxon>
        <taxon>Chromeraceae</taxon>
        <taxon>Chromera</taxon>
    </lineage>
</organism>
<feature type="signal peptide" evidence="1">
    <location>
        <begin position="1"/>
        <end position="16"/>
    </location>
</feature>
<dbReference type="GO" id="GO:0006629">
    <property type="term" value="P:lipid metabolic process"/>
    <property type="evidence" value="ECO:0007669"/>
    <property type="project" value="InterPro"/>
</dbReference>
<dbReference type="PANTHER" id="PTHR45856:SF24">
    <property type="entry name" value="FUNGAL LIPASE-LIKE DOMAIN-CONTAINING PROTEIN"/>
    <property type="match status" value="1"/>
</dbReference>
<dbReference type="InterPro" id="IPR029058">
    <property type="entry name" value="AB_hydrolase_fold"/>
</dbReference>